<evidence type="ECO:0000313" key="3">
    <source>
        <dbReference type="EMBL" id="ETW05305.1"/>
    </source>
</evidence>
<dbReference type="PANTHER" id="PTHR37984:SF5">
    <property type="entry name" value="PROTEIN NYNRIN-LIKE"/>
    <property type="match status" value="1"/>
</dbReference>
<dbReference type="OrthoDB" id="74300at2759"/>
<dbReference type="GeneID" id="20081308"/>
<dbReference type="AlphaFoldDB" id="A0A024UGH3"/>
<proteinExistence type="predicted"/>
<dbReference type="SMART" id="SM00298">
    <property type="entry name" value="CHROMO"/>
    <property type="match status" value="1"/>
</dbReference>
<dbReference type="SUPFAM" id="SSF54160">
    <property type="entry name" value="Chromo domain-like"/>
    <property type="match status" value="1"/>
</dbReference>
<feature type="region of interest" description="Disordered" evidence="1">
    <location>
        <begin position="1"/>
        <end position="22"/>
    </location>
</feature>
<dbReference type="Gene3D" id="2.40.50.40">
    <property type="match status" value="1"/>
</dbReference>
<dbReference type="PANTHER" id="PTHR37984">
    <property type="entry name" value="PROTEIN CBG26694"/>
    <property type="match status" value="1"/>
</dbReference>
<dbReference type="Gene3D" id="3.30.420.10">
    <property type="entry name" value="Ribonuclease H-like superfamily/Ribonuclease H"/>
    <property type="match status" value="1"/>
</dbReference>
<dbReference type="STRING" id="157072.A0A024UGH3"/>
<accession>A0A024UGH3</accession>
<dbReference type="RefSeq" id="XP_008866743.1">
    <property type="nucleotide sequence ID" value="XM_008868521.1"/>
</dbReference>
<dbReference type="eggNOG" id="KOG0017">
    <property type="taxonomic scope" value="Eukaryota"/>
</dbReference>
<protein>
    <recommendedName>
        <fullName evidence="2">Chromo domain-containing protein</fullName>
    </recommendedName>
</protein>
<dbReference type="VEuPathDB" id="FungiDB:H310_04258"/>
<evidence type="ECO:0000259" key="2">
    <source>
        <dbReference type="PROSITE" id="PS50013"/>
    </source>
</evidence>
<reference evidence="3" key="1">
    <citation type="submission" date="2013-12" db="EMBL/GenBank/DDBJ databases">
        <title>The Genome Sequence of Aphanomyces invadans NJM9701.</title>
        <authorList>
            <consortium name="The Broad Institute Genomics Platform"/>
            <person name="Russ C."/>
            <person name="Tyler B."/>
            <person name="van West P."/>
            <person name="Dieguez-Uribeondo J."/>
            <person name="Young S.K."/>
            <person name="Zeng Q."/>
            <person name="Gargeya S."/>
            <person name="Fitzgerald M."/>
            <person name="Abouelleil A."/>
            <person name="Alvarado L."/>
            <person name="Chapman S.B."/>
            <person name="Gainer-Dewar J."/>
            <person name="Goldberg J."/>
            <person name="Griggs A."/>
            <person name="Gujja S."/>
            <person name="Hansen M."/>
            <person name="Howarth C."/>
            <person name="Imamovic A."/>
            <person name="Ireland A."/>
            <person name="Larimer J."/>
            <person name="McCowan C."/>
            <person name="Murphy C."/>
            <person name="Pearson M."/>
            <person name="Poon T.W."/>
            <person name="Priest M."/>
            <person name="Roberts A."/>
            <person name="Saif S."/>
            <person name="Shea T."/>
            <person name="Sykes S."/>
            <person name="Wortman J."/>
            <person name="Nusbaum C."/>
            <person name="Birren B."/>
        </authorList>
    </citation>
    <scope>NUCLEOTIDE SEQUENCE [LARGE SCALE GENOMIC DNA]</scope>
    <source>
        <strain evidence="3">NJM9701</strain>
    </source>
</reference>
<dbReference type="Pfam" id="PF00385">
    <property type="entry name" value="Chromo"/>
    <property type="match status" value="1"/>
</dbReference>
<dbReference type="InterPro" id="IPR036397">
    <property type="entry name" value="RNaseH_sf"/>
</dbReference>
<dbReference type="PROSITE" id="PS50013">
    <property type="entry name" value="CHROMO_2"/>
    <property type="match status" value="1"/>
</dbReference>
<dbReference type="GO" id="GO:0003676">
    <property type="term" value="F:nucleic acid binding"/>
    <property type="evidence" value="ECO:0007669"/>
    <property type="project" value="InterPro"/>
</dbReference>
<dbReference type="InterPro" id="IPR016197">
    <property type="entry name" value="Chromo-like_dom_sf"/>
</dbReference>
<dbReference type="InterPro" id="IPR000953">
    <property type="entry name" value="Chromo/chromo_shadow_dom"/>
</dbReference>
<dbReference type="InterPro" id="IPR050951">
    <property type="entry name" value="Retrovirus_Pol_polyprotein"/>
</dbReference>
<dbReference type="InterPro" id="IPR023780">
    <property type="entry name" value="Chromo_domain"/>
</dbReference>
<gene>
    <name evidence="3" type="ORF">H310_04258</name>
</gene>
<organism evidence="3">
    <name type="scientific">Aphanomyces invadans</name>
    <dbReference type="NCBI Taxonomy" id="157072"/>
    <lineage>
        <taxon>Eukaryota</taxon>
        <taxon>Sar</taxon>
        <taxon>Stramenopiles</taxon>
        <taxon>Oomycota</taxon>
        <taxon>Saprolegniomycetes</taxon>
        <taxon>Saprolegniales</taxon>
        <taxon>Verrucalvaceae</taxon>
        <taxon>Aphanomyces</taxon>
    </lineage>
</organism>
<feature type="domain" description="Chromo" evidence="2">
    <location>
        <begin position="185"/>
        <end position="247"/>
    </location>
</feature>
<dbReference type="InterPro" id="IPR012337">
    <property type="entry name" value="RNaseH-like_sf"/>
</dbReference>
<sequence>MNIRQAMTAAGRAQADGATERQNRTLEDALRCQVSYLGDDWFDHLATIEYAHQGLVQAQRDFRNFKLTPEEFCATQSLTQFCLKENLKAARAKQKEHYDRKRSQVTFKPKDYVMLATRNLTLKHAQQSSSNERPKLLPANISRIHDVFNVDRLKPYRSNDPKFAARPIPNATPIILDDETNEELFIVESLLKKRQFNRKPEFLVKWHGQLESEATWELAKNIKHVFHFPQLLQDLQRRSSPLRTPPNERTM</sequence>
<name>A0A024UGH3_9STRA</name>
<evidence type="ECO:0000256" key="1">
    <source>
        <dbReference type="SAM" id="MobiDB-lite"/>
    </source>
</evidence>
<dbReference type="EMBL" id="KI913957">
    <property type="protein sequence ID" value="ETW05305.1"/>
    <property type="molecule type" value="Genomic_DNA"/>
</dbReference>
<dbReference type="SUPFAM" id="SSF53098">
    <property type="entry name" value="Ribonuclease H-like"/>
    <property type="match status" value="1"/>
</dbReference>